<dbReference type="InterPro" id="IPR016039">
    <property type="entry name" value="Thiolase-like"/>
</dbReference>
<dbReference type="Proteomes" id="UP000004030">
    <property type="component" value="Unassembled WGS sequence"/>
</dbReference>
<reference evidence="3 4" key="1">
    <citation type="journal article" date="2012" name="J. Bacteriol.">
        <title>Genome sequence of benzo(a)pyrene-degrading bacterium Novosphingobium pentaromativorans US6-1.</title>
        <authorList>
            <person name="Luo Y.R."/>
            <person name="Kang S.G."/>
            <person name="Kim S.J."/>
            <person name="Kim M.R."/>
            <person name="Li N."/>
            <person name="Lee J.H."/>
            <person name="Kwon K.K."/>
        </authorList>
    </citation>
    <scope>NUCLEOTIDE SEQUENCE [LARGE SCALE GENOMIC DNA]</scope>
    <source>
        <strain evidence="3 4">US6-1</strain>
    </source>
</reference>
<dbReference type="PIRSF" id="PIRSF000429">
    <property type="entry name" value="Ac-CoA_Ac_transf"/>
    <property type="match status" value="1"/>
</dbReference>
<dbReference type="InterPro" id="IPR055140">
    <property type="entry name" value="Thiolase_C_2"/>
</dbReference>
<dbReference type="EMBL" id="AGFM01000031">
    <property type="protein sequence ID" value="EHJ60766.1"/>
    <property type="molecule type" value="Genomic_DNA"/>
</dbReference>
<dbReference type="STRING" id="1088721.JI59_08715"/>
<evidence type="ECO:0000313" key="4">
    <source>
        <dbReference type="Proteomes" id="UP000004030"/>
    </source>
</evidence>
<name>G6ED54_9SPHN</name>
<feature type="region of interest" description="Disordered" evidence="1">
    <location>
        <begin position="1"/>
        <end position="20"/>
    </location>
</feature>
<dbReference type="GO" id="GO:0003988">
    <property type="term" value="F:acetyl-CoA C-acyltransferase activity"/>
    <property type="evidence" value="ECO:0007669"/>
    <property type="project" value="UniProtKB-ARBA"/>
</dbReference>
<dbReference type="CDD" id="cd00829">
    <property type="entry name" value="SCP-x_thiolase"/>
    <property type="match status" value="1"/>
</dbReference>
<comment type="caution">
    <text evidence="3">The sequence shown here is derived from an EMBL/GenBank/DDBJ whole genome shotgun (WGS) entry which is preliminary data.</text>
</comment>
<dbReference type="SUPFAM" id="SSF53901">
    <property type="entry name" value="Thiolase-like"/>
    <property type="match status" value="2"/>
</dbReference>
<dbReference type="eggNOG" id="COG0183">
    <property type="taxonomic scope" value="Bacteria"/>
</dbReference>
<dbReference type="PANTHER" id="PTHR42870">
    <property type="entry name" value="ACETYL-COA C-ACETYLTRANSFERASE"/>
    <property type="match status" value="1"/>
</dbReference>
<evidence type="ECO:0000259" key="2">
    <source>
        <dbReference type="Pfam" id="PF22691"/>
    </source>
</evidence>
<proteinExistence type="predicted"/>
<evidence type="ECO:0000256" key="1">
    <source>
        <dbReference type="SAM" id="MobiDB-lite"/>
    </source>
</evidence>
<dbReference type="Gene3D" id="3.40.47.10">
    <property type="match status" value="1"/>
</dbReference>
<dbReference type="AlphaFoldDB" id="G6ED54"/>
<accession>G6ED54</accession>
<gene>
    <name evidence="3" type="ORF">NSU_2275</name>
</gene>
<protein>
    <recommendedName>
        <fullName evidence="2">Thiolase C-terminal domain-containing protein</fullName>
    </recommendedName>
</protein>
<dbReference type="InterPro" id="IPR002155">
    <property type="entry name" value="Thiolase"/>
</dbReference>
<sequence length="392" mass="41635">MLAEKQACISGAGQSQVGRPSDKSALALTLQACERAVEQAGLSMSDIDGLTTYPGPMLDAGGHSPVGATEVMLSLGLQPTWVGASTEGHAHMGAIFEAIMAVASGLCRHVLVFRTVGQATARMKDRSSTVIGKSVPRIRGGMSWFLPYQCYSAVNIYGLYAQAYFEKYGATQEQLGAIAVNSRKMAGMNPNAIYRTPITIEDYLASRMISTPLRLFDCDTHVDGSTAIIISHRDTAPDLRQAPILIESMGMSIEGLGFGDHTATDFASLPAKKAGDMLWSRTDLKPADVDTAQIYDGFSILTLMWLEAAGMCGPGEAASFVEGGTRIGLDGELPLNTSGGQLSAGRLHGFGHTYEACMQLWGLCGERQVKDAKTCLVTNGGFGYGALLLRTD</sequence>
<keyword evidence="4" id="KW-1185">Reference proteome</keyword>
<evidence type="ECO:0000313" key="3">
    <source>
        <dbReference type="EMBL" id="EHJ60766.1"/>
    </source>
</evidence>
<dbReference type="PATRIC" id="fig|1088721.3.peg.2254"/>
<feature type="domain" description="Thiolase C-terminal" evidence="2">
    <location>
        <begin position="262"/>
        <end position="381"/>
    </location>
</feature>
<dbReference type="Pfam" id="PF22691">
    <property type="entry name" value="Thiolase_C_1"/>
    <property type="match status" value="1"/>
</dbReference>
<organism evidence="3 4">
    <name type="scientific">Novosphingobium pentaromativorans US6-1</name>
    <dbReference type="NCBI Taxonomy" id="1088721"/>
    <lineage>
        <taxon>Bacteria</taxon>
        <taxon>Pseudomonadati</taxon>
        <taxon>Pseudomonadota</taxon>
        <taxon>Alphaproteobacteria</taxon>
        <taxon>Sphingomonadales</taxon>
        <taxon>Sphingomonadaceae</taxon>
        <taxon>Novosphingobium</taxon>
    </lineage>
</organism>
<dbReference type="PANTHER" id="PTHR42870:SF1">
    <property type="entry name" value="NON-SPECIFIC LIPID-TRANSFER PROTEIN-LIKE 2"/>
    <property type="match status" value="1"/>
</dbReference>